<feature type="transmembrane region" description="Helical" evidence="1">
    <location>
        <begin position="234"/>
        <end position="255"/>
    </location>
</feature>
<protein>
    <recommendedName>
        <fullName evidence="4">Secreted protein</fullName>
    </recommendedName>
</protein>
<keyword evidence="1" id="KW-0472">Membrane</keyword>
<sequence>MLLEVPTRIATIPAVRRARTTPGLLVALTGVLVTLGLVYAVVGLVAVGQRAARVDEIRTVSGPLSVHALDVYRSLSDADATAAVAFLSAGVETPALRQRYLDDIARASSALALALRATDDSSDPSNRSETLLRSIAVQLPVYTGVVETARTYNRQQLPLGAAYLQEASGLMRNTLLPAAQELFTLETDRLSTAQRTGADFPALVLLLGLALLGALIGVQAFLTRRTNRLLNPGLAIASLATVISLLWLTAAMGAAGSHLDTGRRTGSSLFAQLAEARVLALQARADESLTLIARGDGAADEEHYQRMLDKLVGSRGFRDAGLLGAYNRRELDAADARMVGQIDDLARAWRDQHQFVRDVDNRGEHAEAVRMALSDDADSPATLFAALDAALGKAIDTTGQRFAAESADAAGNLTSARIGIVLPILVVILATVLGTRARIGEYR</sequence>
<feature type="transmembrane region" description="Helical" evidence="1">
    <location>
        <begin position="420"/>
        <end position="439"/>
    </location>
</feature>
<comment type="caution">
    <text evidence="2">The sequence shown here is derived from an EMBL/GenBank/DDBJ whole genome shotgun (WGS) entry which is preliminary data.</text>
</comment>
<proteinExistence type="predicted"/>
<name>A0ABP6SZE0_9ACTN</name>
<gene>
    <name evidence="2" type="ORF">GCM10020369_38740</name>
</gene>
<keyword evidence="1" id="KW-1133">Transmembrane helix</keyword>
<organism evidence="2 3">
    <name type="scientific">Cryptosporangium minutisporangium</name>
    <dbReference type="NCBI Taxonomy" id="113569"/>
    <lineage>
        <taxon>Bacteria</taxon>
        <taxon>Bacillati</taxon>
        <taxon>Actinomycetota</taxon>
        <taxon>Actinomycetes</taxon>
        <taxon>Cryptosporangiales</taxon>
        <taxon>Cryptosporangiaceae</taxon>
        <taxon>Cryptosporangium</taxon>
    </lineage>
</organism>
<reference evidence="3" key="1">
    <citation type="journal article" date="2019" name="Int. J. Syst. Evol. Microbiol.">
        <title>The Global Catalogue of Microorganisms (GCM) 10K type strain sequencing project: providing services to taxonomists for standard genome sequencing and annotation.</title>
        <authorList>
            <consortium name="The Broad Institute Genomics Platform"/>
            <consortium name="The Broad Institute Genome Sequencing Center for Infectious Disease"/>
            <person name="Wu L."/>
            <person name="Ma J."/>
        </authorList>
    </citation>
    <scope>NUCLEOTIDE SEQUENCE [LARGE SCALE GENOMIC DNA]</scope>
    <source>
        <strain evidence="3">JCM 9458</strain>
    </source>
</reference>
<evidence type="ECO:0000256" key="1">
    <source>
        <dbReference type="SAM" id="Phobius"/>
    </source>
</evidence>
<dbReference type="EMBL" id="BAAAYN010000024">
    <property type="protein sequence ID" value="GAA3389266.1"/>
    <property type="molecule type" value="Genomic_DNA"/>
</dbReference>
<evidence type="ECO:0000313" key="3">
    <source>
        <dbReference type="Proteomes" id="UP001501676"/>
    </source>
</evidence>
<feature type="transmembrane region" description="Helical" evidence="1">
    <location>
        <begin position="24"/>
        <end position="48"/>
    </location>
</feature>
<dbReference type="Proteomes" id="UP001501676">
    <property type="component" value="Unassembled WGS sequence"/>
</dbReference>
<keyword evidence="1" id="KW-0812">Transmembrane</keyword>
<feature type="transmembrane region" description="Helical" evidence="1">
    <location>
        <begin position="200"/>
        <end position="222"/>
    </location>
</feature>
<keyword evidence="3" id="KW-1185">Reference proteome</keyword>
<evidence type="ECO:0000313" key="2">
    <source>
        <dbReference type="EMBL" id="GAA3389266.1"/>
    </source>
</evidence>
<accession>A0ABP6SZE0</accession>
<evidence type="ECO:0008006" key="4">
    <source>
        <dbReference type="Google" id="ProtNLM"/>
    </source>
</evidence>